<dbReference type="NCBIfam" id="TIGR00254">
    <property type="entry name" value="GGDEF"/>
    <property type="match status" value="1"/>
</dbReference>
<dbReference type="AlphaFoldDB" id="A0A975T0F5"/>
<protein>
    <submittedName>
        <fullName evidence="2">Sensor domain-containing diguanylate cyclase</fullName>
    </submittedName>
</protein>
<dbReference type="KEGG" id="nps:KRR39_05745"/>
<dbReference type="InterPro" id="IPR003018">
    <property type="entry name" value="GAF"/>
</dbReference>
<dbReference type="PANTHER" id="PTHR46663:SF2">
    <property type="entry name" value="GGDEF DOMAIN-CONTAINING PROTEIN"/>
    <property type="match status" value="1"/>
</dbReference>
<organism evidence="2 3">
    <name type="scientific">Nocardioides panacis</name>
    <dbReference type="NCBI Taxonomy" id="2849501"/>
    <lineage>
        <taxon>Bacteria</taxon>
        <taxon>Bacillati</taxon>
        <taxon>Actinomycetota</taxon>
        <taxon>Actinomycetes</taxon>
        <taxon>Propionibacteriales</taxon>
        <taxon>Nocardioidaceae</taxon>
        <taxon>Nocardioides</taxon>
    </lineage>
</organism>
<dbReference type="Proteomes" id="UP000683575">
    <property type="component" value="Chromosome"/>
</dbReference>
<evidence type="ECO:0000313" key="3">
    <source>
        <dbReference type="Proteomes" id="UP000683575"/>
    </source>
</evidence>
<dbReference type="CDD" id="cd01949">
    <property type="entry name" value="GGDEF"/>
    <property type="match status" value="1"/>
</dbReference>
<accession>A0A975T0F5</accession>
<dbReference type="Pfam" id="PF01590">
    <property type="entry name" value="GAF"/>
    <property type="match status" value="1"/>
</dbReference>
<dbReference type="PROSITE" id="PS50887">
    <property type="entry name" value="GGDEF"/>
    <property type="match status" value="1"/>
</dbReference>
<dbReference type="PANTHER" id="PTHR46663">
    <property type="entry name" value="DIGUANYLATE CYCLASE DGCT-RELATED"/>
    <property type="match status" value="1"/>
</dbReference>
<keyword evidence="3" id="KW-1185">Reference proteome</keyword>
<evidence type="ECO:0000313" key="2">
    <source>
        <dbReference type="EMBL" id="QWZ09287.1"/>
    </source>
</evidence>
<sequence length="334" mass="35818">MTPSSSWPRPSNEEQRLAVLHGLDVLDRPQDAELDGLTRLASYICGTPTAVLNLIDRDRQWQASTYGAEPTEVHRDESMCGYSILSRDVTYTPDASLDAVFADNPHVTGELANIRLYVAAPLIVGDDQVVGTLCAFAPEASQLTRLQIERLRDLAAATVRLLELRRAAGALAHAATRDPLTGLPNRSLFLESLDRAFARMDRSITAPGVLFVDLDGFKQVNDTLGHAAGDALLRKVTDRLLGSVRATDLVARLGGDEFVVLVEDGIGDEDGLTEVADRVRAALNGPVELPDGRVVRLGASVGTSRGLGPADSPAALLDRADAAMYDEKAARRSS</sequence>
<reference evidence="2" key="1">
    <citation type="submission" date="2021-06" db="EMBL/GenBank/DDBJ databases">
        <title>Complete genome sequence of Nocardioides sp. G188.</title>
        <authorList>
            <person name="Im W.-T."/>
        </authorList>
    </citation>
    <scope>NUCLEOTIDE SEQUENCE</scope>
    <source>
        <strain evidence="2">G188</strain>
    </source>
</reference>
<proteinExistence type="predicted"/>
<gene>
    <name evidence="2" type="ORF">KRR39_05745</name>
</gene>
<dbReference type="EMBL" id="CP077062">
    <property type="protein sequence ID" value="QWZ09287.1"/>
    <property type="molecule type" value="Genomic_DNA"/>
</dbReference>
<dbReference type="RefSeq" id="WP_216941133.1">
    <property type="nucleotide sequence ID" value="NZ_CP077062.1"/>
</dbReference>
<dbReference type="InterPro" id="IPR052163">
    <property type="entry name" value="DGC-Regulatory_Protein"/>
</dbReference>
<dbReference type="InterPro" id="IPR000160">
    <property type="entry name" value="GGDEF_dom"/>
</dbReference>
<dbReference type="SMART" id="SM00267">
    <property type="entry name" value="GGDEF"/>
    <property type="match status" value="1"/>
</dbReference>
<feature type="domain" description="GGDEF" evidence="1">
    <location>
        <begin position="205"/>
        <end position="334"/>
    </location>
</feature>
<dbReference type="Pfam" id="PF00990">
    <property type="entry name" value="GGDEF"/>
    <property type="match status" value="1"/>
</dbReference>
<evidence type="ECO:0000259" key="1">
    <source>
        <dbReference type="PROSITE" id="PS50887"/>
    </source>
</evidence>
<name>A0A975T0F5_9ACTN</name>